<dbReference type="NCBIfam" id="TIGR01385">
    <property type="entry name" value="TFSII"/>
    <property type="match status" value="1"/>
</dbReference>
<dbReference type="GO" id="GO:0000977">
    <property type="term" value="F:RNA polymerase II transcription regulatory region sequence-specific DNA binding"/>
    <property type="evidence" value="ECO:0007669"/>
    <property type="project" value="TreeGrafter"/>
</dbReference>
<evidence type="ECO:0008006" key="14">
    <source>
        <dbReference type="Google" id="ProtNLM"/>
    </source>
</evidence>
<dbReference type="SMART" id="SM00509">
    <property type="entry name" value="TFS2N"/>
    <property type="match status" value="1"/>
</dbReference>
<dbReference type="GO" id="GO:0031440">
    <property type="term" value="P:regulation of mRNA 3'-end processing"/>
    <property type="evidence" value="ECO:0007669"/>
    <property type="project" value="TreeGrafter"/>
</dbReference>
<evidence type="ECO:0000256" key="5">
    <source>
        <dbReference type="ARBA" id="ARBA00023242"/>
    </source>
</evidence>
<dbReference type="InterPro" id="IPR006289">
    <property type="entry name" value="TFSII"/>
</dbReference>
<sequence length="887" mass="98591">MHILQAMRIAGFKLIGNTGFSWQREYEEGHELEECDQIQLGRGVYTTPHLNAWKDAGWQCAVFADKEKLKAIPKVVISRQVYQQTLNHDPTMEIHAYIRNLYKDVDPRRCLLIGYIDEGPELQMLIPFDLLDAYQGGLNITVECASSENMNALANKVDIMLDHNVRVNYSSWEGVLGDLSDDEGDYYDYQYDFVGRNTSSEVMAYHSLSSEHQTSLCSGSDDSEVETESPSESQSEDEEPGEYCNLGEHTSRPLEEQFRNAFVQAQTRSVDELQGLYPVIAFPLLALLASGICLPNEHRIRRETPRATIGKNAALQCCQLSQELMGFLVAQNPEIVLDDWEATDRLRALGQVIDVRINNIDGESYGELYGKITVRDPVGEMTLYDVARGSAQESSPGSLVRLSDGKRVIEGSNPFSIDVRLWDRDRISADDLISNGTIEWSLDGPHNQIFSTEVPGTYGSATIRWTVLKFASAANIQVVLINGDGESPANIFGSCQLKTETVARTWFDVKEGGQSDVYKGNVITETSVAVAADTFVEITVNIWDHDVISEPDSVAKGTVAFYPDPGKTARKRVKGDNGEVEVVPFMDQRELEARIKALTKSVAANEPPENAIRLLDMLKKDAAPTEEMLRATRAGVFVGKLRGNPNKEIARAAMELVNKWKKLVEQEKNSKLQKAKMGSPALPAASPPSSAPQNAAASTATRKAFTGDPEKRKYDSDGVDIKRTASNVRNQCIGLVYNGLAFRSTESASDVIAKAVAVEQAVFDSFGSENAEYKKKVRSLFANLKNKSNKELGRRVMTGDITPERFASMTDDDLKSEDQRKKDLELEKENMKKAQVPMAEKSISDSLECGRCKKKRVSYTQAQTRAADEPMTTFCECMNCGHRWKFS</sequence>
<dbReference type="GO" id="GO:0031564">
    <property type="term" value="P:transcription antitermination"/>
    <property type="evidence" value="ECO:0007669"/>
    <property type="project" value="TreeGrafter"/>
</dbReference>
<name>A0A367LFG5_9HYPO</name>
<evidence type="ECO:0000259" key="9">
    <source>
        <dbReference type="PROSITE" id="PS51133"/>
    </source>
</evidence>
<evidence type="ECO:0000313" key="13">
    <source>
        <dbReference type="Proteomes" id="UP000253664"/>
    </source>
</evidence>
<dbReference type="PANTHER" id="PTHR11477">
    <property type="entry name" value="TRANSCRIPTION FACTOR S-II ZINC FINGER DOMAIN-CONTAINING PROTEIN"/>
    <property type="match status" value="1"/>
</dbReference>
<dbReference type="Pfam" id="PF08711">
    <property type="entry name" value="Med26"/>
    <property type="match status" value="1"/>
</dbReference>
<dbReference type="OrthoDB" id="44867at2759"/>
<evidence type="ECO:0000259" key="11">
    <source>
        <dbReference type="PROSITE" id="PS51321"/>
    </source>
</evidence>
<feature type="compositionally biased region" description="Low complexity" evidence="8">
    <location>
        <begin position="691"/>
        <end position="700"/>
    </location>
</feature>
<dbReference type="SUPFAM" id="SSF46942">
    <property type="entry name" value="Elongation factor TFIIS domain 2"/>
    <property type="match status" value="1"/>
</dbReference>
<dbReference type="InterPro" id="IPR001222">
    <property type="entry name" value="Znf_TFIIS"/>
</dbReference>
<evidence type="ECO:0000313" key="12">
    <source>
        <dbReference type="EMBL" id="RCI13127.1"/>
    </source>
</evidence>
<dbReference type="InterPro" id="IPR036575">
    <property type="entry name" value="TFIIS_cen_dom_sf"/>
</dbReference>
<dbReference type="CDD" id="cd00183">
    <property type="entry name" value="TFIIS_I"/>
    <property type="match status" value="1"/>
</dbReference>
<organism evidence="12 13">
    <name type="scientific">Ophiocordyceps polyrhachis-furcata BCC 54312</name>
    <dbReference type="NCBI Taxonomy" id="1330021"/>
    <lineage>
        <taxon>Eukaryota</taxon>
        <taxon>Fungi</taxon>
        <taxon>Dikarya</taxon>
        <taxon>Ascomycota</taxon>
        <taxon>Pezizomycotina</taxon>
        <taxon>Sordariomycetes</taxon>
        <taxon>Hypocreomycetidae</taxon>
        <taxon>Hypocreales</taxon>
        <taxon>Ophiocordycipitaceae</taxon>
        <taxon>Ophiocordyceps</taxon>
    </lineage>
</organism>
<keyword evidence="4" id="KW-0862">Zinc</keyword>
<evidence type="ECO:0000256" key="6">
    <source>
        <dbReference type="PROSITE-ProRule" id="PRU00472"/>
    </source>
</evidence>
<accession>A0A367LFG5</accession>
<keyword evidence="5 7" id="KW-0539">Nucleus</keyword>
<dbReference type="Gene3D" id="1.10.472.30">
    <property type="entry name" value="Transcription elongation factor S-II, central domain"/>
    <property type="match status" value="1"/>
</dbReference>
<dbReference type="Proteomes" id="UP000253664">
    <property type="component" value="Unassembled WGS sequence"/>
</dbReference>
<dbReference type="InterPro" id="IPR046533">
    <property type="entry name" value="DUF6598"/>
</dbReference>
<proteinExistence type="predicted"/>
<evidence type="ECO:0000256" key="7">
    <source>
        <dbReference type="PROSITE-ProRule" id="PRU00649"/>
    </source>
</evidence>
<dbReference type="PROSITE" id="PS51133">
    <property type="entry name" value="ZF_TFIIS_2"/>
    <property type="match status" value="1"/>
</dbReference>
<protein>
    <recommendedName>
        <fullName evidence="14">Transcription elongation factor S-II</fullName>
    </recommendedName>
</protein>
<reference evidence="12 13" key="1">
    <citation type="journal article" date="2015" name="BMC Genomics">
        <title>Insights from the genome of Ophiocordyceps polyrhachis-furcata to pathogenicity and host specificity in insect fungi.</title>
        <authorList>
            <person name="Wichadakul D."/>
            <person name="Kobmoo N."/>
            <person name="Ingsriswang S."/>
            <person name="Tangphatsornruang S."/>
            <person name="Chantasingh D."/>
            <person name="Luangsa-ard J.J."/>
            <person name="Eurwilaichitr L."/>
        </authorList>
    </citation>
    <scope>NUCLEOTIDE SEQUENCE [LARGE SCALE GENOMIC DNA]</scope>
    <source>
        <strain evidence="12 13">BCC 54312</strain>
    </source>
</reference>
<dbReference type="GO" id="GO:0006368">
    <property type="term" value="P:transcription elongation by RNA polymerase II"/>
    <property type="evidence" value="ECO:0007669"/>
    <property type="project" value="InterPro"/>
</dbReference>
<dbReference type="PROSITE" id="PS51321">
    <property type="entry name" value="TFIIS_CENTRAL"/>
    <property type="match status" value="1"/>
</dbReference>
<dbReference type="Pfam" id="PF01096">
    <property type="entry name" value="Zn_ribbon_TFIIS"/>
    <property type="match status" value="1"/>
</dbReference>
<feature type="region of interest" description="Disordered" evidence="8">
    <location>
        <begin position="213"/>
        <end position="248"/>
    </location>
</feature>
<dbReference type="Pfam" id="PF19287">
    <property type="entry name" value="DUF5910"/>
    <property type="match status" value="1"/>
</dbReference>
<dbReference type="Pfam" id="PF07500">
    <property type="entry name" value="TFIIS_M"/>
    <property type="match status" value="1"/>
</dbReference>
<dbReference type="SUPFAM" id="SSF57783">
    <property type="entry name" value="Zinc beta-ribbon"/>
    <property type="match status" value="1"/>
</dbReference>
<evidence type="ECO:0000259" key="10">
    <source>
        <dbReference type="PROSITE" id="PS51319"/>
    </source>
</evidence>
<dbReference type="SMART" id="SM00440">
    <property type="entry name" value="ZnF_C2C2"/>
    <property type="match status" value="1"/>
</dbReference>
<feature type="domain" description="TFIIS central" evidence="11">
    <location>
        <begin position="728"/>
        <end position="842"/>
    </location>
</feature>
<dbReference type="InterPro" id="IPR035441">
    <property type="entry name" value="TFIIS/LEDGF_dom_sf"/>
</dbReference>
<feature type="domain" description="TFIIS-type" evidence="9">
    <location>
        <begin position="845"/>
        <end position="885"/>
    </location>
</feature>
<feature type="compositionally biased region" description="Basic and acidic residues" evidence="8">
    <location>
        <begin position="708"/>
        <end position="718"/>
    </location>
</feature>
<dbReference type="PROSITE" id="PS51319">
    <property type="entry name" value="TFIIS_N"/>
    <property type="match status" value="1"/>
</dbReference>
<dbReference type="GO" id="GO:0001139">
    <property type="term" value="F:RNA polymerase II complex recruiting activity"/>
    <property type="evidence" value="ECO:0007669"/>
    <property type="project" value="TreeGrafter"/>
</dbReference>
<evidence type="ECO:0000256" key="1">
    <source>
        <dbReference type="ARBA" id="ARBA00004123"/>
    </source>
</evidence>
<gene>
    <name evidence="12" type="ORF">L249_1281</name>
</gene>
<dbReference type="SUPFAM" id="SSF47676">
    <property type="entry name" value="Conserved domain common to transcription factors TFIIS, elongin A, CRSP70"/>
    <property type="match status" value="1"/>
</dbReference>
<evidence type="ECO:0000256" key="4">
    <source>
        <dbReference type="ARBA" id="ARBA00022833"/>
    </source>
</evidence>
<dbReference type="CDD" id="cd13749">
    <property type="entry name" value="Zn-ribbon_TFIIS"/>
    <property type="match status" value="1"/>
</dbReference>
<keyword evidence="13" id="KW-1185">Reference proteome</keyword>
<dbReference type="Gene3D" id="1.20.930.10">
    <property type="entry name" value="Conserved domain common to transcription factors TFIIS, elongin A, CRSP70"/>
    <property type="match status" value="1"/>
</dbReference>
<dbReference type="GO" id="GO:0006362">
    <property type="term" value="P:transcription elongation by RNA polymerase I"/>
    <property type="evidence" value="ECO:0007669"/>
    <property type="project" value="TreeGrafter"/>
</dbReference>
<dbReference type="Gene3D" id="2.20.25.10">
    <property type="match status" value="1"/>
</dbReference>
<dbReference type="FunFam" id="1.10.472.30:FF:000003">
    <property type="entry name" value="Transcription elongation factor S-II"/>
    <property type="match status" value="1"/>
</dbReference>
<dbReference type="GO" id="GO:0008270">
    <property type="term" value="F:zinc ion binding"/>
    <property type="evidence" value="ECO:0007669"/>
    <property type="project" value="UniProtKB-KW"/>
</dbReference>
<feature type="compositionally biased region" description="Acidic residues" evidence="8">
    <location>
        <begin position="221"/>
        <end position="241"/>
    </location>
</feature>
<evidence type="ECO:0000256" key="2">
    <source>
        <dbReference type="ARBA" id="ARBA00022723"/>
    </source>
</evidence>
<evidence type="ECO:0000256" key="8">
    <source>
        <dbReference type="SAM" id="MobiDB-lite"/>
    </source>
</evidence>
<dbReference type="Pfam" id="PF20241">
    <property type="entry name" value="DUF6598"/>
    <property type="match status" value="1"/>
</dbReference>
<dbReference type="GO" id="GO:0005634">
    <property type="term" value="C:nucleus"/>
    <property type="evidence" value="ECO:0007669"/>
    <property type="project" value="UniProtKB-SubCell"/>
</dbReference>
<dbReference type="STRING" id="1330021.A0A367LFG5"/>
<dbReference type="InterPro" id="IPR045564">
    <property type="entry name" value="DUF5910"/>
</dbReference>
<keyword evidence="2" id="KW-0479">Metal-binding</keyword>
<comment type="caution">
    <text evidence="12">The sequence shown here is derived from an EMBL/GenBank/DDBJ whole genome shotgun (WGS) entry which is preliminary data.</text>
</comment>
<comment type="subcellular location">
    <subcellularLocation>
        <location evidence="1 7">Nucleus</location>
    </subcellularLocation>
</comment>
<dbReference type="SMART" id="SM00510">
    <property type="entry name" value="TFS2M"/>
    <property type="match status" value="1"/>
</dbReference>
<dbReference type="InterPro" id="IPR003618">
    <property type="entry name" value="TFIIS_cen_dom"/>
</dbReference>
<dbReference type="InterPro" id="IPR003617">
    <property type="entry name" value="TFIIS/CRSP70_N_sub"/>
</dbReference>
<dbReference type="PROSITE" id="PS00466">
    <property type="entry name" value="ZF_TFIIS_1"/>
    <property type="match status" value="1"/>
</dbReference>
<dbReference type="PANTHER" id="PTHR11477:SF0">
    <property type="entry name" value="IP08861P-RELATED"/>
    <property type="match status" value="1"/>
</dbReference>
<feature type="domain" description="TFIIS N-terminal" evidence="10">
    <location>
        <begin position="590"/>
        <end position="667"/>
    </location>
</feature>
<feature type="region of interest" description="Disordered" evidence="8">
    <location>
        <begin position="669"/>
        <end position="718"/>
    </location>
</feature>
<dbReference type="InterPro" id="IPR017923">
    <property type="entry name" value="TFIIS_N"/>
</dbReference>
<evidence type="ECO:0000256" key="3">
    <source>
        <dbReference type="ARBA" id="ARBA00022771"/>
    </source>
</evidence>
<dbReference type="EMBL" id="LKCN02000007">
    <property type="protein sequence ID" value="RCI13127.1"/>
    <property type="molecule type" value="Genomic_DNA"/>
</dbReference>
<keyword evidence="3 6" id="KW-0863">Zinc-finger</keyword>
<dbReference type="AlphaFoldDB" id="A0A367LFG5"/>
<dbReference type="FunFam" id="2.20.25.10:FF:000001">
    <property type="entry name" value="Probable Transcription elongation factor S-II"/>
    <property type="match status" value="1"/>
</dbReference>